<comment type="caution">
    <text evidence="1">The sequence shown here is derived from an EMBL/GenBank/DDBJ whole genome shotgun (WGS) entry which is preliminary data.</text>
</comment>
<reference evidence="1 2" key="1">
    <citation type="submission" date="2021-07" db="EMBL/GenBank/DDBJ databases">
        <authorList>
            <person name="So Y."/>
        </authorList>
    </citation>
    <scope>NUCLEOTIDE SEQUENCE [LARGE SCALE GENOMIC DNA]</scope>
    <source>
        <strain evidence="1 2">Y3S6</strain>
    </source>
</reference>
<dbReference type="Proteomes" id="UP000769617">
    <property type="component" value="Unassembled WGS sequence"/>
</dbReference>
<keyword evidence="2" id="KW-1185">Reference proteome</keyword>
<name>A0ABS6ZP29_9GAMM</name>
<sequence length="212" mass="24290">MTSKDDQQRPTVDDKLLKKLWQLTEQTHDGGEPLASPVTALSLIHHLSKFPSEKREQIYYMMFGFDDMNDLDLKIIRADLLVERALLSLARSRVENSSHLKNLQFGMARTLALALLSDEEDKKVLEATKLIRDARNCVAHELEADQGKIFEKLRLFFKIADIDPNEDFSNLPLATAAVCGRLNMLEQNGCFRRNVERRLFNEWEASRTGQNG</sequence>
<accession>A0ABS6ZP29</accession>
<gene>
    <name evidence="1" type="ORF">KPL81_11675</name>
</gene>
<protein>
    <recommendedName>
        <fullName evidence="3">Apea-like HEPN domain-containing protein</fullName>
    </recommendedName>
</protein>
<organism evidence="1 2">
    <name type="scientific">Billgrantia antri</name>
    <dbReference type="NCBI Taxonomy" id="2846777"/>
    <lineage>
        <taxon>Bacteria</taxon>
        <taxon>Pseudomonadati</taxon>
        <taxon>Pseudomonadota</taxon>
        <taxon>Gammaproteobacteria</taxon>
        <taxon>Oceanospirillales</taxon>
        <taxon>Halomonadaceae</taxon>
        <taxon>Billgrantia</taxon>
    </lineage>
</organism>
<evidence type="ECO:0008006" key="3">
    <source>
        <dbReference type="Google" id="ProtNLM"/>
    </source>
</evidence>
<evidence type="ECO:0000313" key="2">
    <source>
        <dbReference type="Proteomes" id="UP000769617"/>
    </source>
</evidence>
<dbReference type="RefSeq" id="WP_219792295.1">
    <property type="nucleotide sequence ID" value="NZ_JAHYCA010000004.1"/>
</dbReference>
<dbReference type="EMBL" id="JAHYCA010000004">
    <property type="protein sequence ID" value="MBW6391813.1"/>
    <property type="molecule type" value="Genomic_DNA"/>
</dbReference>
<proteinExistence type="predicted"/>
<evidence type="ECO:0000313" key="1">
    <source>
        <dbReference type="EMBL" id="MBW6391813.1"/>
    </source>
</evidence>